<feature type="transmembrane region" description="Helical" evidence="5">
    <location>
        <begin position="46"/>
        <end position="66"/>
    </location>
</feature>
<sequence length="81" mass="9052">LVLMATSPRLFTLQHRLYIYLTQSNNLEQLMGSGLSGNLANLNQKVVQYTVSVVSILPIVLVYPFMQRYFISGIMMGAVKG</sequence>
<evidence type="ECO:0000256" key="1">
    <source>
        <dbReference type="ARBA" id="ARBA00004141"/>
    </source>
</evidence>
<evidence type="ECO:0000313" key="6">
    <source>
        <dbReference type="EMBL" id="HIU58717.1"/>
    </source>
</evidence>
<feature type="non-terminal residue" evidence="6">
    <location>
        <position position="1"/>
    </location>
</feature>
<protein>
    <submittedName>
        <fullName evidence="6">Carbohydrate ABC transporter permease</fullName>
    </submittedName>
</protein>
<evidence type="ECO:0000256" key="5">
    <source>
        <dbReference type="SAM" id="Phobius"/>
    </source>
</evidence>
<accession>A0A9D1SGE3</accession>
<dbReference type="GO" id="GO:0016020">
    <property type="term" value="C:membrane"/>
    <property type="evidence" value="ECO:0007669"/>
    <property type="project" value="UniProtKB-SubCell"/>
</dbReference>
<organism evidence="6 7">
    <name type="scientific">Candidatus Scatosoma pullistercoris</name>
    <dbReference type="NCBI Taxonomy" id="2840934"/>
    <lineage>
        <taxon>Bacteria</taxon>
        <taxon>Bacillati</taxon>
        <taxon>Bacillota</taxon>
        <taxon>Clostridia</taxon>
        <taxon>Candidatus Scatosoma</taxon>
    </lineage>
</organism>
<gene>
    <name evidence="6" type="ORF">IAC57_01315</name>
</gene>
<comment type="subcellular location">
    <subcellularLocation>
        <location evidence="1">Membrane</location>
        <topology evidence="1">Multi-pass membrane protein</topology>
    </subcellularLocation>
</comment>
<keyword evidence="3 5" id="KW-1133">Transmembrane helix</keyword>
<dbReference type="AlphaFoldDB" id="A0A9D1SGE3"/>
<evidence type="ECO:0000256" key="4">
    <source>
        <dbReference type="ARBA" id="ARBA00023136"/>
    </source>
</evidence>
<evidence type="ECO:0000256" key="3">
    <source>
        <dbReference type="ARBA" id="ARBA00022989"/>
    </source>
</evidence>
<evidence type="ECO:0000313" key="7">
    <source>
        <dbReference type="Proteomes" id="UP000824081"/>
    </source>
</evidence>
<dbReference type="Proteomes" id="UP000824081">
    <property type="component" value="Unassembled WGS sequence"/>
</dbReference>
<reference evidence="6" key="2">
    <citation type="journal article" date="2021" name="PeerJ">
        <title>Extensive microbial diversity within the chicken gut microbiome revealed by metagenomics and culture.</title>
        <authorList>
            <person name="Gilroy R."/>
            <person name="Ravi A."/>
            <person name="Getino M."/>
            <person name="Pursley I."/>
            <person name="Horton D.L."/>
            <person name="Alikhan N.F."/>
            <person name="Baker D."/>
            <person name="Gharbi K."/>
            <person name="Hall N."/>
            <person name="Watson M."/>
            <person name="Adriaenssens E.M."/>
            <person name="Foster-Nyarko E."/>
            <person name="Jarju S."/>
            <person name="Secka A."/>
            <person name="Antonio M."/>
            <person name="Oren A."/>
            <person name="Chaudhuri R.R."/>
            <person name="La Ragione R."/>
            <person name="Hildebrand F."/>
            <person name="Pallen M.J."/>
        </authorList>
    </citation>
    <scope>NUCLEOTIDE SEQUENCE</scope>
    <source>
        <strain evidence="6">11687</strain>
    </source>
</reference>
<reference evidence="6" key="1">
    <citation type="submission" date="2020-10" db="EMBL/GenBank/DDBJ databases">
        <authorList>
            <person name="Gilroy R."/>
        </authorList>
    </citation>
    <scope>NUCLEOTIDE SEQUENCE</scope>
    <source>
        <strain evidence="6">11687</strain>
    </source>
</reference>
<keyword evidence="2 5" id="KW-0812">Transmembrane</keyword>
<keyword evidence="4 5" id="KW-0472">Membrane</keyword>
<proteinExistence type="predicted"/>
<comment type="caution">
    <text evidence="6">The sequence shown here is derived from an EMBL/GenBank/DDBJ whole genome shotgun (WGS) entry which is preliminary data.</text>
</comment>
<evidence type="ECO:0000256" key="2">
    <source>
        <dbReference type="ARBA" id="ARBA00022692"/>
    </source>
</evidence>
<dbReference type="EMBL" id="DVMZ01000037">
    <property type="protein sequence ID" value="HIU58717.1"/>
    <property type="molecule type" value="Genomic_DNA"/>
</dbReference>
<dbReference type="InterPro" id="IPR035906">
    <property type="entry name" value="MetI-like_sf"/>
</dbReference>
<name>A0A9D1SGE3_9FIRM</name>
<dbReference type="SUPFAM" id="SSF161098">
    <property type="entry name" value="MetI-like"/>
    <property type="match status" value="1"/>
</dbReference>
<dbReference type="Gene3D" id="1.10.3720.10">
    <property type="entry name" value="MetI-like"/>
    <property type="match status" value="1"/>
</dbReference>